<dbReference type="Proteomes" id="UP000823912">
    <property type="component" value="Unassembled WGS sequence"/>
</dbReference>
<reference evidence="2" key="1">
    <citation type="submission" date="2020-10" db="EMBL/GenBank/DDBJ databases">
        <authorList>
            <person name="Gilroy R."/>
        </authorList>
    </citation>
    <scope>NUCLEOTIDE SEQUENCE</scope>
    <source>
        <strain evidence="2">ChiSjej5B23-6657</strain>
    </source>
</reference>
<organism evidence="2 3">
    <name type="scientific">Candidatus Pullilachnospira gallistercoris</name>
    <dbReference type="NCBI Taxonomy" id="2840911"/>
    <lineage>
        <taxon>Bacteria</taxon>
        <taxon>Bacillati</taxon>
        <taxon>Bacillota</taxon>
        <taxon>Clostridia</taxon>
        <taxon>Lachnospirales</taxon>
        <taxon>Lachnospiraceae</taxon>
        <taxon>Lachnospiraceae incertae sedis</taxon>
        <taxon>Candidatus Pullilachnospira</taxon>
    </lineage>
</organism>
<dbReference type="Pfam" id="PF01636">
    <property type="entry name" value="APH"/>
    <property type="match status" value="1"/>
</dbReference>
<dbReference type="SUPFAM" id="SSF56112">
    <property type="entry name" value="Protein kinase-like (PK-like)"/>
    <property type="match status" value="1"/>
</dbReference>
<name>A0A9D1E891_9FIRM</name>
<dbReference type="AlphaFoldDB" id="A0A9D1E891"/>
<dbReference type="Gene3D" id="3.90.1200.10">
    <property type="match status" value="1"/>
</dbReference>
<comment type="caution">
    <text evidence="2">The sequence shown here is derived from an EMBL/GenBank/DDBJ whole genome shotgun (WGS) entry which is preliminary data.</text>
</comment>
<evidence type="ECO:0000259" key="1">
    <source>
        <dbReference type="Pfam" id="PF01636"/>
    </source>
</evidence>
<gene>
    <name evidence="2" type="ORF">IAA55_02885</name>
</gene>
<dbReference type="InterPro" id="IPR011009">
    <property type="entry name" value="Kinase-like_dom_sf"/>
</dbReference>
<reference evidence="2" key="2">
    <citation type="journal article" date="2021" name="PeerJ">
        <title>Extensive microbial diversity within the chicken gut microbiome revealed by metagenomics and culture.</title>
        <authorList>
            <person name="Gilroy R."/>
            <person name="Ravi A."/>
            <person name="Getino M."/>
            <person name="Pursley I."/>
            <person name="Horton D.L."/>
            <person name="Alikhan N.F."/>
            <person name="Baker D."/>
            <person name="Gharbi K."/>
            <person name="Hall N."/>
            <person name="Watson M."/>
            <person name="Adriaenssens E.M."/>
            <person name="Foster-Nyarko E."/>
            <person name="Jarju S."/>
            <person name="Secka A."/>
            <person name="Antonio M."/>
            <person name="Oren A."/>
            <person name="Chaudhuri R.R."/>
            <person name="La Ragione R."/>
            <person name="Hildebrand F."/>
            <person name="Pallen M.J."/>
        </authorList>
    </citation>
    <scope>NUCLEOTIDE SEQUENCE</scope>
    <source>
        <strain evidence="2">ChiSjej5B23-6657</strain>
    </source>
</reference>
<dbReference type="Gene3D" id="3.30.200.20">
    <property type="entry name" value="Phosphorylase Kinase, domain 1"/>
    <property type="match status" value="1"/>
</dbReference>
<evidence type="ECO:0000313" key="2">
    <source>
        <dbReference type="EMBL" id="HIR70210.1"/>
    </source>
</evidence>
<dbReference type="PANTHER" id="PTHR39179:SF1">
    <property type="entry name" value="SPORE COAT PROTEIN I"/>
    <property type="match status" value="1"/>
</dbReference>
<sequence length="324" mass="38130">MYQQREQLLEKYELTVKEVSKGRGTVIADTDQGRVVLQEYHGSGERVGALAQALAYLRDWDGRTEQLLADREGNYLVTDEEGHRYLLKTGVFGRECDTGNAGEVLAAVKKLASFHTALMEYRGPGMEIFQNPEHVFADEMRRHNRELRCVRNYISRKKKKNAFEELFWRCFSEYFAQAQEVASVYPAGEQEEGVCCLCHGDYNQHNVIECRNSPCIINLEQMRWDEPVSDLTKFLRKVLEKNSWRQDLGLSMIRAYDGIRPLKEKERRKLLLRLSYPARFWNIANHYYNSRKAWVSQRDIEKLKRLLEVENQRKEFLKILYKSN</sequence>
<dbReference type="GO" id="GO:0042601">
    <property type="term" value="C:endospore-forming forespore"/>
    <property type="evidence" value="ECO:0007669"/>
    <property type="project" value="TreeGrafter"/>
</dbReference>
<proteinExistence type="predicted"/>
<protein>
    <submittedName>
        <fullName evidence="2">Phosphotransferase</fullName>
    </submittedName>
</protein>
<dbReference type="EMBL" id="DVHM01000048">
    <property type="protein sequence ID" value="HIR70210.1"/>
    <property type="molecule type" value="Genomic_DNA"/>
</dbReference>
<feature type="domain" description="Aminoglycoside phosphotransferase" evidence="1">
    <location>
        <begin position="26"/>
        <end position="256"/>
    </location>
</feature>
<evidence type="ECO:0000313" key="3">
    <source>
        <dbReference type="Proteomes" id="UP000823912"/>
    </source>
</evidence>
<dbReference type="InterPro" id="IPR002575">
    <property type="entry name" value="Aminoglycoside_PTrfase"/>
</dbReference>
<accession>A0A9D1E891</accession>
<dbReference type="InterPro" id="IPR047175">
    <property type="entry name" value="CotS-like"/>
</dbReference>
<dbReference type="PANTHER" id="PTHR39179">
    <property type="entry name" value="SPORE COAT PROTEIN I"/>
    <property type="match status" value="1"/>
</dbReference>